<dbReference type="Pfam" id="PF11645">
    <property type="entry name" value="PDDEXK_5"/>
    <property type="match status" value="1"/>
</dbReference>
<dbReference type="AlphaFoldDB" id="A0A926VFJ3"/>
<evidence type="ECO:0000313" key="3">
    <source>
        <dbReference type="Proteomes" id="UP000641646"/>
    </source>
</evidence>
<dbReference type="RefSeq" id="WP_190465732.1">
    <property type="nucleotide sequence ID" value="NZ_JACJPW010000041.1"/>
</dbReference>
<dbReference type="EMBL" id="JACJPW010000041">
    <property type="protein sequence ID" value="MBD2182730.1"/>
    <property type="molecule type" value="Genomic_DNA"/>
</dbReference>
<reference evidence="2" key="2">
    <citation type="submission" date="2020-08" db="EMBL/GenBank/DDBJ databases">
        <authorList>
            <person name="Chen M."/>
            <person name="Teng W."/>
            <person name="Zhao L."/>
            <person name="Hu C."/>
            <person name="Zhou Y."/>
            <person name="Han B."/>
            <person name="Song L."/>
            <person name="Shu W."/>
        </authorList>
    </citation>
    <scope>NUCLEOTIDE SEQUENCE</scope>
    <source>
        <strain evidence="2">FACHB-1375</strain>
    </source>
</reference>
<dbReference type="Proteomes" id="UP000641646">
    <property type="component" value="Unassembled WGS sequence"/>
</dbReference>
<sequence length="163" mass="19043">MPAKQAVADEKLQNYIKTVRKRQRPIESKYHKALGDRELTSDRRGSISEAAVLFRLTLYGFKVYGSVFDGGTADWLVENPTGKHLKIQVKSAYIDRRGMPFIQLRCSDRKTKFRCDREGEFDFIVDYCLFSDTAYVLSFEEVRGKTCHIPQDQDEERWDKLFD</sequence>
<protein>
    <recommendedName>
        <fullName evidence="1">PD(D/E)XK endonuclease domain-containing protein</fullName>
    </recommendedName>
</protein>
<evidence type="ECO:0000313" key="2">
    <source>
        <dbReference type="EMBL" id="MBD2182730.1"/>
    </source>
</evidence>
<dbReference type="InterPro" id="IPR011856">
    <property type="entry name" value="tRNA_endonuc-like_dom_sf"/>
</dbReference>
<dbReference type="InterPro" id="IPR021671">
    <property type="entry name" value="PD(D/E)XK_Endonuc"/>
</dbReference>
<proteinExistence type="predicted"/>
<dbReference type="GO" id="GO:0003676">
    <property type="term" value="F:nucleic acid binding"/>
    <property type="evidence" value="ECO:0007669"/>
    <property type="project" value="InterPro"/>
</dbReference>
<reference evidence="2" key="1">
    <citation type="journal article" date="2015" name="ISME J.">
        <title>Draft Genome Sequence of Streptomyces incarnatus NRRL8089, which Produces the Nucleoside Antibiotic Sinefungin.</title>
        <authorList>
            <person name="Oshima K."/>
            <person name="Hattori M."/>
            <person name="Shimizu H."/>
            <person name="Fukuda K."/>
            <person name="Nemoto M."/>
            <person name="Inagaki K."/>
            <person name="Tamura T."/>
        </authorList>
    </citation>
    <scope>NUCLEOTIDE SEQUENCE</scope>
    <source>
        <strain evidence="2">FACHB-1375</strain>
    </source>
</reference>
<evidence type="ECO:0000259" key="1">
    <source>
        <dbReference type="Pfam" id="PF11645"/>
    </source>
</evidence>
<accession>A0A926VFJ3</accession>
<organism evidence="2 3">
    <name type="scientific">Aerosakkonema funiforme FACHB-1375</name>
    <dbReference type="NCBI Taxonomy" id="2949571"/>
    <lineage>
        <taxon>Bacteria</taxon>
        <taxon>Bacillati</taxon>
        <taxon>Cyanobacteriota</taxon>
        <taxon>Cyanophyceae</taxon>
        <taxon>Oscillatoriophycideae</taxon>
        <taxon>Aerosakkonematales</taxon>
        <taxon>Aerosakkonemataceae</taxon>
        <taxon>Aerosakkonema</taxon>
    </lineage>
</organism>
<keyword evidence="3" id="KW-1185">Reference proteome</keyword>
<comment type="caution">
    <text evidence="2">The sequence shown here is derived from an EMBL/GenBank/DDBJ whole genome shotgun (WGS) entry which is preliminary data.</text>
</comment>
<name>A0A926VFJ3_9CYAN</name>
<dbReference type="Gene3D" id="3.40.1350.10">
    <property type="match status" value="1"/>
</dbReference>
<gene>
    <name evidence="2" type="ORF">H6G03_16930</name>
</gene>
<feature type="domain" description="PD(D/E)XK endonuclease" evidence="1">
    <location>
        <begin position="43"/>
        <end position="152"/>
    </location>
</feature>